<evidence type="ECO:0000256" key="4">
    <source>
        <dbReference type="ARBA" id="ARBA00048391"/>
    </source>
</evidence>
<evidence type="ECO:0000259" key="7">
    <source>
        <dbReference type="Pfam" id="PF17827"/>
    </source>
</evidence>
<comment type="caution">
    <text evidence="5">Lacks conserved residue(s) required for the propagation of feature annotation.</text>
</comment>
<dbReference type="InterPro" id="IPR002052">
    <property type="entry name" value="DNA_methylase_N6_adenine_CS"/>
</dbReference>
<feature type="binding site" evidence="5">
    <location>
        <begin position="210"/>
        <end position="213"/>
    </location>
    <ligand>
        <name>substrate</name>
    </ligand>
</feature>
<dbReference type="GO" id="GO:0032259">
    <property type="term" value="P:methylation"/>
    <property type="evidence" value="ECO:0007669"/>
    <property type="project" value="UniProtKB-KW"/>
</dbReference>
<dbReference type="InterPro" id="IPR050320">
    <property type="entry name" value="N5-glutamine_MTase"/>
</dbReference>
<gene>
    <name evidence="5" type="primary">prmC</name>
    <name evidence="8" type="ORF">SAMN06295960_2736</name>
</gene>
<keyword evidence="3 5" id="KW-0949">S-adenosyl-L-methionine</keyword>
<dbReference type="GO" id="GO:0003676">
    <property type="term" value="F:nucleic acid binding"/>
    <property type="evidence" value="ECO:0007669"/>
    <property type="project" value="InterPro"/>
</dbReference>
<protein>
    <recommendedName>
        <fullName evidence="5">Release factor glutamine methyltransferase</fullName>
        <shortName evidence="5">RF MTase</shortName>
        <ecNumber evidence="5">2.1.1.297</ecNumber>
    </recommendedName>
    <alternativeName>
        <fullName evidence="5">N5-glutamine methyltransferase PrmC</fullName>
    </alternativeName>
    <alternativeName>
        <fullName evidence="5">Protein-(glutamine-N5) MTase PrmC</fullName>
    </alternativeName>
    <alternativeName>
        <fullName evidence="5">Protein-glutamine N-methyltransferase PrmC</fullName>
    </alternativeName>
</protein>
<dbReference type="PANTHER" id="PTHR18895">
    <property type="entry name" value="HEMK METHYLTRANSFERASE"/>
    <property type="match status" value="1"/>
</dbReference>
<dbReference type="InterPro" id="IPR019874">
    <property type="entry name" value="RF_methyltr_PrmC"/>
</dbReference>
<dbReference type="Gene3D" id="1.10.8.10">
    <property type="entry name" value="DNA helicase RuvA subunit, C-terminal domain"/>
    <property type="match status" value="1"/>
</dbReference>
<dbReference type="InterPro" id="IPR004556">
    <property type="entry name" value="HemK-like"/>
</dbReference>
<feature type="binding site" evidence="5">
    <location>
        <begin position="143"/>
        <end position="147"/>
    </location>
    <ligand>
        <name>S-adenosyl-L-methionine</name>
        <dbReference type="ChEBI" id="CHEBI:59789"/>
    </ligand>
</feature>
<dbReference type="InterPro" id="IPR029063">
    <property type="entry name" value="SAM-dependent_MTases_sf"/>
</dbReference>
<dbReference type="PROSITE" id="PS00092">
    <property type="entry name" value="N6_MTASE"/>
    <property type="match status" value="1"/>
</dbReference>
<feature type="domain" description="Methyltransferase small" evidence="6">
    <location>
        <begin position="136"/>
        <end position="215"/>
    </location>
</feature>
<dbReference type="OrthoDB" id="9800643at2"/>
<evidence type="ECO:0000313" key="8">
    <source>
        <dbReference type="EMBL" id="SMG45313.1"/>
    </source>
</evidence>
<proteinExistence type="inferred from homology"/>
<dbReference type="EC" id="2.1.1.297" evidence="5"/>
<evidence type="ECO:0000256" key="5">
    <source>
        <dbReference type="HAMAP-Rule" id="MF_02126"/>
    </source>
</evidence>
<dbReference type="STRING" id="1852522.SAMN06295960_2736"/>
<evidence type="ECO:0000256" key="3">
    <source>
        <dbReference type="ARBA" id="ARBA00022691"/>
    </source>
</evidence>
<dbReference type="Pfam" id="PF17827">
    <property type="entry name" value="PrmC_N"/>
    <property type="match status" value="1"/>
</dbReference>
<comment type="function">
    <text evidence="5">Methylates the class 1 translation termination release factors RF1/PrfA and RF2/PrfB on the glutamine residue of the universally conserved GGQ motif.</text>
</comment>
<dbReference type="InterPro" id="IPR007848">
    <property type="entry name" value="Small_mtfrase_dom"/>
</dbReference>
<keyword evidence="2 5" id="KW-0808">Transferase</keyword>
<dbReference type="Proteomes" id="UP000193834">
    <property type="component" value="Unassembled WGS sequence"/>
</dbReference>
<comment type="similarity">
    <text evidence="5">Belongs to the protein N5-glutamine methyltransferase family. PrmC subfamily.</text>
</comment>
<keyword evidence="1 5" id="KW-0489">Methyltransferase</keyword>
<dbReference type="RefSeq" id="WP_085494902.1">
    <property type="nucleotide sequence ID" value="NZ_FXAZ01000003.1"/>
</dbReference>
<organism evidence="8 9">
    <name type="scientific">Paenibacillus aquistagni</name>
    <dbReference type="NCBI Taxonomy" id="1852522"/>
    <lineage>
        <taxon>Bacteria</taxon>
        <taxon>Bacillati</taxon>
        <taxon>Bacillota</taxon>
        <taxon>Bacilli</taxon>
        <taxon>Bacillales</taxon>
        <taxon>Paenibacillaceae</taxon>
        <taxon>Paenibacillus</taxon>
    </lineage>
</organism>
<name>A0A1X7KUQ7_9BACL</name>
<dbReference type="NCBIfam" id="TIGR03534">
    <property type="entry name" value="RF_mod_PrmC"/>
    <property type="match status" value="1"/>
</dbReference>
<dbReference type="PANTHER" id="PTHR18895:SF74">
    <property type="entry name" value="MTRF1L RELEASE FACTOR GLUTAMINE METHYLTRANSFERASE"/>
    <property type="match status" value="1"/>
</dbReference>
<dbReference type="SUPFAM" id="SSF53335">
    <property type="entry name" value="S-adenosyl-L-methionine-dependent methyltransferases"/>
    <property type="match status" value="1"/>
</dbReference>
<keyword evidence="9" id="KW-1185">Reference proteome</keyword>
<evidence type="ECO:0000256" key="2">
    <source>
        <dbReference type="ARBA" id="ARBA00022679"/>
    </source>
</evidence>
<dbReference type="InterPro" id="IPR040758">
    <property type="entry name" value="PrmC_N"/>
</dbReference>
<accession>A0A1X7KUQ7</accession>
<dbReference type="Gene3D" id="3.40.50.150">
    <property type="entry name" value="Vaccinia Virus protein VP39"/>
    <property type="match status" value="1"/>
</dbReference>
<dbReference type="Pfam" id="PF05175">
    <property type="entry name" value="MTS"/>
    <property type="match status" value="1"/>
</dbReference>
<dbReference type="NCBIfam" id="TIGR00536">
    <property type="entry name" value="hemK_fam"/>
    <property type="match status" value="1"/>
</dbReference>
<evidence type="ECO:0000256" key="1">
    <source>
        <dbReference type="ARBA" id="ARBA00022603"/>
    </source>
</evidence>
<feature type="binding site" evidence="5">
    <location>
        <position position="210"/>
    </location>
    <ligand>
        <name>S-adenosyl-L-methionine</name>
        <dbReference type="ChEBI" id="CHEBI:59789"/>
    </ligand>
</feature>
<dbReference type="AlphaFoldDB" id="A0A1X7KUQ7"/>
<feature type="binding site" evidence="5">
    <location>
        <position position="166"/>
    </location>
    <ligand>
        <name>S-adenosyl-L-methionine</name>
        <dbReference type="ChEBI" id="CHEBI:59789"/>
    </ligand>
</feature>
<evidence type="ECO:0000313" key="9">
    <source>
        <dbReference type="Proteomes" id="UP000193834"/>
    </source>
</evidence>
<dbReference type="CDD" id="cd02440">
    <property type="entry name" value="AdoMet_MTases"/>
    <property type="match status" value="1"/>
</dbReference>
<sequence length="305" mass="34029">MPTTDRSGTVEPFRLAWPLTIREAWTQASSYLSGSGVEDGAHHAELLLRHVLNWDRAVYLLHLPDTFPEHGASAYEEAVQRRSTGEPTQYIMGEAYFYGRRFAVSSSVLIPRPETELLVEAVLEEADRIWPLRESAITAADIGTGSGAIACTLAAERPEWKLIGVDLSPDALRVAQSNAWALRIAESIEWLEGDLLCPLEGRSIDILVSNPPYIPEADMEGLQREVRDFEPHLALVGGQDGLDPYRRMIGMMNEWERLPSILAFELGQGQAQDVARLIKEQGSWPHIRIVKDLAGIDRHVLGMRD</sequence>
<feature type="domain" description="Release factor glutamine methyltransferase N-terminal" evidence="7">
    <location>
        <begin position="23"/>
        <end position="93"/>
    </location>
</feature>
<comment type="catalytic activity">
    <reaction evidence="4 5">
        <text>L-glutaminyl-[peptide chain release factor] + S-adenosyl-L-methionine = N(5)-methyl-L-glutaminyl-[peptide chain release factor] + S-adenosyl-L-homocysteine + H(+)</text>
        <dbReference type="Rhea" id="RHEA:42896"/>
        <dbReference type="Rhea" id="RHEA-COMP:10271"/>
        <dbReference type="Rhea" id="RHEA-COMP:10272"/>
        <dbReference type="ChEBI" id="CHEBI:15378"/>
        <dbReference type="ChEBI" id="CHEBI:30011"/>
        <dbReference type="ChEBI" id="CHEBI:57856"/>
        <dbReference type="ChEBI" id="CHEBI:59789"/>
        <dbReference type="ChEBI" id="CHEBI:61891"/>
        <dbReference type="EC" id="2.1.1.297"/>
    </reaction>
</comment>
<dbReference type="HAMAP" id="MF_02126">
    <property type="entry name" value="RF_methyltr_PrmC"/>
    <property type="match status" value="1"/>
</dbReference>
<evidence type="ECO:0000259" key="6">
    <source>
        <dbReference type="Pfam" id="PF05175"/>
    </source>
</evidence>
<dbReference type="EMBL" id="FXAZ01000003">
    <property type="protein sequence ID" value="SMG45313.1"/>
    <property type="molecule type" value="Genomic_DNA"/>
</dbReference>
<dbReference type="GO" id="GO:0102559">
    <property type="term" value="F:peptide chain release factor N(5)-glutamine methyltransferase activity"/>
    <property type="evidence" value="ECO:0007669"/>
    <property type="project" value="UniProtKB-EC"/>
</dbReference>
<reference evidence="8 9" key="1">
    <citation type="submission" date="2017-04" db="EMBL/GenBank/DDBJ databases">
        <authorList>
            <person name="Afonso C.L."/>
            <person name="Miller P.J."/>
            <person name="Scott M.A."/>
            <person name="Spackman E."/>
            <person name="Goraichik I."/>
            <person name="Dimitrov K.M."/>
            <person name="Suarez D.L."/>
            <person name="Swayne D.E."/>
        </authorList>
    </citation>
    <scope>NUCLEOTIDE SEQUENCE [LARGE SCALE GENOMIC DNA]</scope>
    <source>
        <strain evidence="8 9">11</strain>
    </source>
</reference>